<proteinExistence type="predicted"/>
<dbReference type="PANTHER" id="PTHR35271:SF1">
    <property type="entry name" value="ABC TRANSPORTER, SUBSTRATE-BINDING LIPOPROTEIN"/>
    <property type="match status" value="1"/>
</dbReference>
<reference evidence="2 3" key="1">
    <citation type="submission" date="2020-08" db="EMBL/GenBank/DDBJ databases">
        <title>A Genomic Blueprint of the Chicken Gut Microbiome.</title>
        <authorList>
            <person name="Gilroy R."/>
            <person name="Ravi A."/>
            <person name="Getino M."/>
            <person name="Pursley I."/>
            <person name="Horton D.L."/>
            <person name="Alikhan N.-F."/>
            <person name="Baker D."/>
            <person name="Gharbi K."/>
            <person name="Hall N."/>
            <person name="Watson M."/>
            <person name="Adriaenssens E.M."/>
            <person name="Foster-Nyarko E."/>
            <person name="Jarju S."/>
            <person name="Secka A."/>
            <person name="Antonio M."/>
            <person name="Oren A."/>
            <person name="Chaudhuri R."/>
            <person name="La Ragione R.M."/>
            <person name="Hildebrand F."/>
            <person name="Pallen M.J."/>
        </authorList>
    </citation>
    <scope>NUCLEOTIDE SEQUENCE [LARGE SCALE GENOMIC DNA]</scope>
    <source>
        <strain evidence="2 3">Sa2CUA1</strain>
    </source>
</reference>
<dbReference type="EMBL" id="JACSQD010000007">
    <property type="protein sequence ID" value="MBD7996452.1"/>
    <property type="molecule type" value="Genomic_DNA"/>
</dbReference>
<dbReference type="Pfam" id="PF04392">
    <property type="entry name" value="ABC_sub_bind"/>
    <property type="match status" value="1"/>
</dbReference>
<dbReference type="PANTHER" id="PTHR35271">
    <property type="entry name" value="ABC TRANSPORTER, SUBSTRATE-BINDING LIPOPROTEIN-RELATED"/>
    <property type="match status" value="1"/>
</dbReference>
<dbReference type="RefSeq" id="WP_191808739.1">
    <property type="nucleotide sequence ID" value="NZ_JACSQD010000007.1"/>
</dbReference>
<gene>
    <name evidence="2" type="ORF">H9639_14210</name>
</gene>
<dbReference type="CDD" id="cd06325">
    <property type="entry name" value="PBP1_ABC_unchar_transporter"/>
    <property type="match status" value="1"/>
</dbReference>
<dbReference type="InterPro" id="IPR028082">
    <property type="entry name" value="Peripla_BP_I"/>
</dbReference>
<protein>
    <submittedName>
        <fullName evidence="2">ABC transporter substrate-binding protein</fullName>
    </submittedName>
</protein>
<dbReference type="Proteomes" id="UP000609874">
    <property type="component" value="Unassembled WGS sequence"/>
</dbReference>
<feature type="signal peptide" evidence="1">
    <location>
        <begin position="1"/>
        <end position="21"/>
    </location>
</feature>
<evidence type="ECO:0000313" key="3">
    <source>
        <dbReference type="Proteomes" id="UP000609874"/>
    </source>
</evidence>
<keyword evidence="1" id="KW-0732">Signal</keyword>
<dbReference type="InterPro" id="IPR007487">
    <property type="entry name" value="ABC_transpt-TYRBP-like"/>
</dbReference>
<dbReference type="Gene3D" id="3.40.50.2300">
    <property type="match status" value="2"/>
</dbReference>
<sequence length="332" mass="34075">MKRPLKTLGTATLLASALFLAGCGGEGGANDGAAGGDGPIKVGISQLMDIDALNATREGFIKGMTENGYVEGEDIEYDYQNAQGDQATATQIAAGFATSDLDLVLAIATPAAQTVAQAVGNIPVVFSAVTEPVEAGIVESWDAPGANITGTSNLGPVEDQIGLVKELAPDAKTIGVVYSSGEVNSQVQVDLAREAAEKLGMELKEASVASTAEVQQAAQSLDVDAFYVPTDSHVVSAIDSVVEAAETQQVPLVVGDSATVKAGGAATYGLDYEQLGYQTALMAIKILEGEDPATMPVEKQTESLLVVNKGAAERMGVTVPQELLDTADTVIE</sequence>
<evidence type="ECO:0000256" key="1">
    <source>
        <dbReference type="SAM" id="SignalP"/>
    </source>
</evidence>
<keyword evidence="3" id="KW-1185">Reference proteome</keyword>
<feature type="chain" id="PRO_5045992395" evidence="1">
    <location>
        <begin position="22"/>
        <end position="332"/>
    </location>
</feature>
<accession>A0ABR8UVP8</accession>
<organism evidence="2 3">
    <name type="scientific">Arthrobacter gallicola</name>
    <dbReference type="NCBI Taxonomy" id="2762225"/>
    <lineage>
        <taxon>Bacteria</taxon>
        <taxon>Bacillati</taxon>
        <taxon>Actinomycetota</taxon>
        <taxon>Actinomycetes</taxon>
        <taxon>Micrococcales</taxon>
        <taxon>Micrococcaceae</taxon>
        <taxon>Arthrobacter</taxon>
    </lineage>
</organism>
<name>A0ABR8UVP8_9MICC</name>
<evidence type="ECO:0000313" key="2">
    <source>
        <dbReference type="EMBL" id="MBD7996452.1"/>
    </source>
</evidence>
<dbReference type="PROSITE" id="PS51257">
    <property type="entry name" value="PROKAR_LIPOPROTEIN"/>
    <property type="match status" value="1"/>
</dbReference>
<dbReference type="SUPFAM" id="SSF53822">
    <property type="entry name" value="Periplasmic binding protein-like I"/>
    <property type="match status" value="1"/>
</dbReference>
<comment type="caution">
    <text evidence="2">The sequence shown here is derived from an EMBL/GenBank/DDBJ whole genome shotgun (WGS) entry which is preliminary data.</text>
</comment>